<name>A0A7S3L6R2_9STRA</name>
<proteinExistence type="predicted"/>
<protein>
    <submittedName>
        <fullName evidence="2">Uncharacterized protein</fullName>
    </submittedName>
</protein>
<dbReference type="EMBL" id="HBIM01013049">
    <property type="protein sequence ID" value="CAE0413378.1"/>
    <property type="molecule type" value="Transcribed_RNA"/>
</dbReference>
<accession>A0A7S3L6R2</accession>
<reference evidence="2" key="1">
    <citation type="submission" date="2021-01" db="EMBL/GenBank/DDBJ databases">
        <authorList>
            <person name="Corre E."/>
            <person name="Pelletier E."/>
            <person name="Niang G."/>
            <person name="Scheremetjew M."/>
            <person name="Finn R."/>
            <person name="Kale V."/>
            <person name="Holt S."/>
            <person name="Cochrane G."/>
            <person name="Meng A."/>
            <person name="Brown T."/>
            <person name="Cohen L."/>
        </authorList>
    </citation>
    <scope>NUCLEOTIDE SEQUENCE</scope>
    <source>
        <strain evidence="2">CCMP127</strain>
    </source>
</reference>
<gene>
    <name evidence="2" type="ORF">ACOF00016_LOCUS10634</name>
</gene>
<sequence length="291" mass="30227">MIEALPTFVKEFSLGTWKGKESNSPSKLGTVVRVEAGSVYVAAGGVNVADGGVNIADGGVNVNVAAGGVNIADGGVNVATGTIYISPGGIYFATGARPTLLQCSQQGIRKARWALTSPLRSRRPRQSGRATDGDDDNDDEVYENVPMDDVGFISSPGLSPLDYSDEVTSPGASGSTAMAAPATTSEGTAISPVAAVVADTGTTSPKSSSCGTALPFVAPIIVDAIGDKPTTVNGDRNNVVPNVEGNGFSKLDFAYKLFAGKFTTNHLRKNVFQTRIFWTGLCRDPIFRLCQ</sequence>
<evidence type="ECO:0000256" key="1">
    <source>
        <dbReference type="SAM" id="MobiDB-lite"/>
    </source>
</evidence>
<dbReference type="AlphaFoldDB" id="A0A7S3L6R2"/>
<evidence type="ECO:0000313" key="2">
    <source>
        <dbReference type="EMBL" id="CAE0413378.1"/>
    </source>
</evidence>
<organism evidence="2">
    <name type="scientific">Amphora coffeiformis</name>
    <dbReference type="NCBI Taxonomy" id="265554"/>
    <lineage>
        <taxon>Eukaryota</taxon>
        <taxon>Sar</taxon>
        <taxon>Stramenopiles</taxon>
        <taxon>Ochrophyta</taxon>
        <taxon>Bacillariophyta</taxon>
        <taxon>Bacillariophyceae</taxon>
        <taxon>Bacillariophycidae</taxon>
        <taxon>Thalassiophysales</taxon>
        <taxon>Catenulaceae</taxon>
        <taxon>Amphora</taxon>
    </lineage>
</organism>
<feature type="compositionally biased region" description="Acidic residues" evidence="1">
    <location>
        <begin position="133"/>
        <end position="142"/>
    </location>
</feature>
<feature type="region of interest" description="Disordered" evidence="1">
    <location>
        <begin position="114"/>
        <end position="143"/>
    </location>
</feature>